<organism evidence="2">
    <name type="scientific">Vibrio aestuarianus</name>
    <dbReference type="NCBI Taxonomy" id="28171"/>
    <lineage>
        <taxon>Bacteria</taxon>
        <taxon>Pseudomonadati</taxon>
        <taxon>Pseudomonadota</taxon>
        <taxon>Gammaproteobacteria</taxon>
        <taxon>Vibrionales</taxon>
        <taxon>Vibrionaceae</taxon>
        <taxon>Vibrio</taxon>
    </lineage>
</organism>
<dbReference type="Pfam" id="PF07148">
    <property type="entry name" value="MalM"/>
    <property type="match status" value="1"/>
</dbReference>
<dbReference type="AlphaFoldDB" id="A0A0A1E9S0"/>
<dbReference type="EMBL" id="CALYLK010000001">
    <property type="protein sequence ID" value="CAH8191554.1"/>
    <property type="molecule type" value="Genomic_DNA"/>
</dbReference>
<keyword evidence="4" id="KW-1185">Reference proteome</keyword>
<dbReference type="GO" id="GO:0008643">
    <property type="term" value="P:carbohydrate transport"/>
    <property type="evidence" value="ECO:0007669"/>
    <property type="project" value="InterPro"/>
</dbReference>
<gene>
    <name evidence="2" type="primary">malM</name>
    <name evidence="3" type="ORF">VAE063_1000275</name>
</gene>
<protein>
    <submittedName>
        <fullName evidence="2">Maltose operon periplasmic protein MalM</fullName>
    </submittedName>
</protein>
<dbReference type="GO" id="GO:0042597">
    <property type="term" value="C:periplasmic space"/>
    <property type="evidence" value="ECO:0007669"/>
    <property type="project" value="InterPro"/>
</dbReference>
<accession>A0A0A1E9S0</accession>
<dbReference type="Proteomes" id="UP001152658">
    <property type="component" value="Unassembled WGS sequence"/>
</dbReference>
<dbReference type="EMBL" id="KM588640">
    <property type="protein sequence ID" value="AIY26242.1"/>
    <property type="molecule type" value="Genomic_DNA"/>
</dbReference>
<evidence type="ECO:0000313" key="2">
    <source>
        <dbReference type="EMBL" id="AIY26242.1"/>
    </source>
</evidence>
<reference evidence="3" key="2">
    <citation type="submission" date="2022-06" db="EMBL/GenBank/DDBJ databases">
        <authorList>
            <person name="Goudenege D."/>
            <person name="Le Roux F."/>
        </authorList>
    </citation>
    <scope>NUCLEOTIDE SEQUENCE</scope>
    <source>
        <strain evidence="3">12-063</strain>
    </source>
</reference>
<dbReference type="PROSITE" id="PS51257">
    <property type="entry name" value="PROKAR_LIPOPROTEIN"/>
    <property type="match status" value="1"/>
</dbReference>
<proteinExistence type="predicted"/>
<dbReference type="RefSeq" id="WP_168524338.1">
    <property type="nucleotide sequence ID" value="NZ_CALYLA010000025.1"/>
</dbReference>
<feature type="chain" id="PRO_5012090840" evidence="1">
    <location>
        <begin position="16"/>
        <end position="277"/>
    </location>
</feature>
<keyword evidence="1" id="KW-0732">Signal</keyword>
<reference evidence="2" key="1">
    <citation type="journal article" date="2014" name="PLoS ONE">
        <title>Characterization of the secretomes of two vibrios pathogenic to mollusks.</title>
        <authorList>
            <person name="Madec S."/>
            <person name="Pichereau V."/>
            <person name="Jacq A."/>
            <person name="Paillard M."/>
            <person name="Boisset C."/>
            <person name="Guerard F."/>
            <person name="Paillard C."/>
            <person name="Nicolas J.L."/>
        </authorList>
    </citation>
    <scope>NUCLEOTIDE SEQUENCE</scope>
    <source>
        <strain evidence="2">02-041</strain>
    </source>
</reference>
<evidence type="ECO:0000313" key="3">
    <source>
        <dbReference type="EMBL" id="CAH8191554.1"/>
    </source>
</evidence>
<sequence length="277" mass="30170">MYLRTLLLGSCIALAGCQTAPVVEQTLSTSAQSVDQVANLQVTEVKLPSTTKVAITSTTQRLHNQTINSPVAVFEIPADRGQMVLTVTSEIKDSVFYPYVVITDETGATVESYDDSHFSYRKPRLNLGNRLVADLEFYPPQGYKTLYAIVYTKEADLGAVTYVAHPGRIDAEGRGNYMPELKDIPIPHSLAGTIELDVSGPSFLSFMKSDESVKATTTDEAKLTKKVQPDTETYYVVSIQEAVKANDIPKALSLLDEAKALGIEGAQEVFVKAINAK</sequence>
<evidence type="ECO:0000256" key="1">
    <source>
        <dbReference type="SAM" id="SignalP"/>
    </source>
</evidence>
<feature type="signal peptide" evidence="1">
    <location>
        <begin position="1"/>
        <end position="15"/>
    </location>
</feature>
<dbReference type="InterPro" id="IPR010794">
    <property type="entry name" value="MalM"/>
</dbReference>
<name>A0A0A1E9S0_9VIBR</name>
<evidence type="ECO:0000313" key="4">
    <source>
        <dbReference type="Proteomes" id="UP001152658"/>
    </source>
</evidence>